<dbReference type="Proteomes" id="UP000020103">
    <property type="component" value="Unassembled WGS sequence"/>
</dbReference>
<sequence>MADDGWPSRSHADIVAKLSDLKSNHAYDLGNTWTEMYTKVSDAGDKLDLARRKLATEGFWTGKGPAAALRTLSARVTEYDDSETGIPALAGKMSNALAQDGEVLTSAHHVAQAHPELGSGAPTDRKKEELQAIRAEAQRLYTAPAGGQAPRNHRQRRPADGRRHAARAGWKQRWWQQRYRRWWWSISSITFWIRRFGEQGH</sequence>
<dbReference type="EMBL" id="JAOF01000001">
    <property type="protein sequence ID" value="EUA49608.1"/>
    <property type="molecule type" value="Genomic_DNA"/>
</dbReference>
<evidence type="ECO:0000256" key="1">
    <source>
        <dbReference type="SAM" id="MobiDB-lite"/>
    </source>
</evidence>
<proteinExistence type="predicted"/>
<organism evidence="2 3">
    <name type="scientific">Mycobacteroides abscessus 21</name>
    <dbReference type="NCBI Taxonomy" id="1299324"/>
    <lineage>
        <taxon>Bacteria</taxon>
        <taxon>Bacillati</taxon>
        <taxon>Actinomycetota</taxon>
        <taxon>Actinomycetes</taxon>
        <taxon>Mycobacteriales</taxon>
        <taxon>Mycobacteriaceae</taxon>
        <taxon>Mycobacteroides</taxon>
        <taxon>Mycobacteroides abscessus</taxon>
    </lineage>
</organism>
<dbReference type="AlphaFoldDB" id="A0A829QB76"/>
<comment type="caution">
    <text evidence="2">The sequence shown here is derived from an EMBL/GenBank/DDBJ whole genome shotgun (WGS) entry which is preliminary data.</text>
</comment>
<feature type="region of interest" description="Disordered" evidence="1">
    <location>
        <begin position="142"/>
        <end position="167"/>
    </location>
</feature>
<accession>A0A829QB76</accession>
<name>A0A829QB76_9MYCO</name>
<evidence type="ECO:0008006" key="4">
    <source>
        <dbReference type="Google" id="ProtNLM"/>
    </source>
</evidence>
<reference evidence="2 3" key="1">
    <citation type="submission" date="2013-12" db="EMBL/GenBank/DDBJ databases">
        <authorList>
            <person name="Madinger N."/>
            <person name="Lenaerts A."/>
            <person name="Ordway D."/>
            <person name="DeGroote M.A."/>
            <person name="Parker T."/>
            <person name="Sizemore C."/>
            <person name="Tallon L.J."/>
            <person name="Sadzewicz L.K."/>
            <person name="Sengamalay N."/>
            <person name="Fraser C.M."/>
            <person name="Hine E."/>
            <person name="Shefchek K.A."/>
            <person name="Das S.P."/>
            <person name="Tettelin H."/>
        </authorList>
    </citation>
    <scope>NUCLEOTIDE SEQUENCE [LARGE SCALE GENOMIC DNA]</scope>
    <source>
        <strain evidence="2 3">21</strain>
    </source>
</reference>
<gene>
    <name evidence="2" type="ORF">I543_1087</name>
</gene>
<protein>
    <recommendedName>
        <fullName evidence="4">ESX-1 secretion-associated protein EspA/EspE-like domain-containing protein</fullName>
    </recommendedName>
</protein>
<evidence type="ECO:0000313" key="3">
    <source>
        <dbReference type="Proteomes" id="UP000020103"/>
    </source>
</evidence>
<evidence type="ECO:0000313" key="2">
    <source>
        <dbReference type="EMBL" id="EUA49608.1"/>
    </source>
</evidence>